<accession>A0A1R1PIT6</accession>
<comment type="caution">
    <text evidence="1">The sequence shown here is derived from an EMBL/GenBank/DDBJ whole genome shotgun (WGS) entry which is preliminary data.</text>
</comment>
<sequence length="68" mass="7405">MPPPRHCSSLACAPTFSPALPPFPCRCPILLFASYRITSGLRRVEKNTEHIPSTVLASALSFHKSLPS</sequence>
<keyword evidence="2" id="KW-1185">Reference proteome</keyword>
<dbReference type="EMBL" id="LSSK01001085">
    <property type="protein sequence ID" value="OMH80762.1"/>
    <property type="molecule type" value="Genomic_DNA"/>
</dbReference>
<proteinExistence type="predicted"/>
<dbReference type="Proteomes" id="UP000188320">
    <property type="component" value="Unassembled WGS sequence"/>
</dbReference>
<name>A0A1R1PIT6_ZANCU</name>
<reference evidence="2" key="1">
    <citation type="submission" date="2017-01" db="EMBL/GenBank/DDBJ databases">
        <authorList>
            <person name="Wang Y."/>
            <person name="White M."/>
            <person name="Kvist S."/>
            <person name="Moncalvo J.-M."/>
        </authorList>
    </citation>
    <scope>NUCLEOTIDE SEQUENCE [LARGE SCALE GENOMIC DNA]</scope>
    <source>
        <strain evidence="2">COL-18-3</strain>
    </source>
</reference>
<organism evidence="1 2">
    <name type="scientific">Zancudomyces culisetae</name>
    <name type="common">Gut fungus</name>
    <name type="synonym">Smittium culisetae</name>
    <dbReference type="NCBI Taxonomy" id="1213189"/>
    <lineage>
        <taxon>Eukaryota</taxon>
        <taxon>Fungi</taxon>
        <taxon>Fungi incertae sedis</taxon>
        <taxon>Zoopagomycota</taxon>
        <taxon>Kickxellomycotina</taxon>
        <taxon>Harpellomycetes</taxon>
        <taxon>Harpellales</taxon>
        <taxon>Legeriomycetaceae</taxon>
        <taxon>Zancudomyces</taxon>
    </lineage>
</organism>
<evidence type="ECO:0000313" key="1">
    <source>
        <dbReference type="EMBL" id="OMH80762.1"/>
    </source>
</evidence>
<evidence type="ECO:0000313" key="2">
    <source>
        <dbReference type="Proteomes" id="UP000188320"/>
    </source>
</evidence>
<protein>
    <submittedName>
        <fullName evidence="1">Uncharacterized protein</fullName>
    </submittedName>
</protein>
<gene>
    <name evidence="1" type="ORF">AX774_g5793</name>
</gene>
<dbReference type="AlphaFoldDB" id="A0A1R1PIT6"/>